<feature type="transmembrane region" description="Helical" evidence="1">
    <location>
        <begin position="310"/>
        <end position="327"/>
    </location>
</feature>
<dbReference type="GO" id="GO:0022857">
    <property type="term" value="F:transmembrane transporter activity"/>
    <property type="evidence" value="ECO:0007669"/>
    <property type="project" value="InterPro"/>
</dbReference>
<keyword evidence="1" id="KW-0812">Transmembrane</keyword>
<feature type="domain" description="Major facilitator superfamily (MFS) profile" evidence="2">
    <location>
        <begin position="22"/>
        <end position="421"/>
    </location>
</feature>
<feature type="transmembrane region" description="Helical" evidence="1">
    <location>
        <begin position="83"/>
        <end position="102"/>
    </location>
</feature>
<evidence type="ECO:0000313" key="3">
    <source>
        <dbReference type="EMBL" id="MPM24834.1"/>
    </source>
</evidence>
<reference evidence="3" key="1">
    <citation type="submission" date="2019-08" db="EMBL/GenBank/DDBJ databases">
        <authorList>
            <person name="Kucharzyk K."/>
            <person name="Murdoch R.W."/>
            <person name="Higgins S."/>
            <person name="Loffler F."/>
        </authorList>
    </citation>
    <scope>NUCLEOTIDE SEQUENCE</scope>
</reference>
<dbReference type="PANTHER" id="PTHR23523:SF2">
    <property type="entry name" value="2-NITROIMIDAZOLE TRANSPORTER"/>
    <property type="match status" value="1"/>
</dbReference>
<dbReference type="Gene3D" id="1.20.1250.20">
    <property type="entry name" value="MFS general substrate transporter like domains"/>
    <property type="match status" value="2"/>
</dbReference>
<feature type="transmembrane region" description="Helical" evidence="1">
    <location>
        <begin position="333"/>
        <end position="354"/>
    </location>
</feature>
<evidence type="ECO:0000259" key="2">
    <source>
        <dbReference type="PROSITE" id="PS50850"/>
    </source>
</evidence>
<gene>
    <name evidence="3" type="primary">nimT</name>
    <name evidence="3" type="ORF">SDC9_71320</name>
</gene>
<dbReference type="InterPro" id="IPR036259">
    <property type="entry name" value="MFS_trans_sf"/>
</dbReference>
<keyword evidence="1" id="KW-0472">Membrane</keyword>
<dbReference type="InterPro" id="IPR052524">
    <property type="entry name" value="MFS_Cyanate_Porter"/>
</dbReference>
<sequence>MLTNEGSGRESRIRARIWGLVPVAALLLLALVLRAPVAVVPPLLPDFQSALHLDTFQAALLTSIPVLCFGLLTPLVSQLVHWLGINHAVAWGLVAVVAGSLLRVDGTLAGLYGGTVLIGLGLTVGNLGVPMLISRQYRHRAALLTGAYSATINVAVTLATATAVPVALLVGWQRSSALWGAIIGGVALLVWLVVYPPGVRGARAFFRWRAGQDAPAQTVRQGRAQLRRAGRGPSLARRPLAWLLAAAFSGHTLAYYAVTSWLPLALIDLRGLSAGRAGVGASIFQAAGIVGPFMTSWLVDARHWSLTRTALLVGAGWAVLPLGIVLAPAGWVVWSLVGGLAQGAFFTLLFVIVVRRTRTVDDNRRLTAMVQTIGYSVAATGPVVMGWVHDHLQAWGPSFLVVLAAVIVMVVAVLAVARDRRESASRQAESGPLHP</sequence>
<dbReference type="AlphaFoldDB" id="A0A644YFE3"/>
<dbReference type="PROSITE" id="PS50850">
    <property type="entry name" value="MFS"/>
    <property type="match status" value="1"/>
</dbReference>
<dbReference type="InterPro" id="IPR011701">
    <property type="entry name" value="MFS"/>
</dbReference>
<dbReference type="InterPro" id="IPR020846">
    <property type="entry name" value="MFS_dom"/>
</dbReference>
<accession>A0A644YFE3</accession>
<proteinExistence type="predicted"/>
<keyword evidence="1" id="KW-1133">Transmembrane helix</keyword>
<dbReference type="EMBL" id="VSSQ01004352">
    <property type="protein sequence ID" value="MPM24834.1"/>
    <property type="molecule type" value="Genomic_DNA"/>
</dbReference>
<feature type="transmembrane region" description="Helical" evidence="1">
    <location>
        <begin position="141"/>
        <end position="170"/>
    </location>
</feature>
<feature type="transmembrane region" description="Helical" evidence="1">
    <location>
        <begin position="240"/>
        <end position="258"/>
    </location>
</feature>
<dbReference type="SUPFAM" id="SSF103473">
    <property type="entry name" value="MFS general substrate transporter"/>
    <property type="match status" value="1"/>
</dbReference>
<feature type="transmembrane region" description="Helical" evidence="1">
    <location>
        <begin position="108"/>
        <end position="129"/>
    </location>
</feature>
<feature type="transmembrane region" description="Helical" evidence="1">
    <location>
        <begin position="176"/>
        <end position="195"/>
    </location>
</feature>
<feature type="transmembrane region" description="Helical" evidence="1">
    <location>
        <begin position="278"/>
        <end position="298"/>
    </location>
</feature>
<comment type="caution">
    <text evidence="3">The sequence shown here is derived from an EMBL/GenBank/DDBJ whole genome shotgun (WGS) entry which is preliminary data.</text>
</comment>
<organism evidence="3">
    <name type="scientific">bioreactor metagenome</name>
    <dbReference type="NCBI Taxonomy" id="1076179"/>
    <lineage>
        <taxon>unclassified sequences</taxon>
        <taxon>metagenomes</taxon>
        <taxon>ecological metagenomes</taxon>
    </lineage>
</organism>
<protein>
    <submittedName>
        <fullName evidence="3">2-nitroimidazole transporter</fullName>
    </submittedName>
</protein>
<feature type="transmembrane region" description="Helical" evidence="1">
    <location>
        <begin position="58"/>
        <end position="76"/>
    </location>
</feature>
<dbReference type="PANTHER" id="PTHR23523">
    <property type="match status" value="1"/>
</dbReference>
<evidence type="ECO:0000256" key="1">
    <source>
        <dbReference type="SAM" id="Phobius"/>
    </source>
</evidence>
<feature type="transmembrane region" description="Helical" evidence="1">
    <location>
        <begin position="394"/>
        <end position="417"/>
    </location>
</feature>
<feature type="transmembrane region" description="Helical" evidence="1">
    <location>
        <begin position="366"/>
        <end position="388"/>
    </location>
</feature>
<dbReference type="Pfam" id="PF07690">
    <property type="entry name" value="MFS_1"/>
    <property type="match status" value="1"/>
</dbReference>
<name>A0A644YFE3_9ZZZZ</name>